<evidence type="ECO:0000256" key="5">
    <source>
        <dbReference type="ARBA" id="ARBA00022758"/>
    </source>
</evidence>
<evidence type="ECO:0000256" key="4">
    <source>
        <dbReference type="ARBA" id="ARBA00022741"/>
    </source>
</evidence>
<evidence type="ECO:0000259" key="7">
    <source>
        <dbReference type="Pfam" id="PF02223"/>
    </source>
</evidence>
<dbReference type="InterPro" id="IPR038581">
    <property type="entry name" value="ODC_AZ_sf"/>
</dbReference>
<dbReference type="EMBL" id="JAJSOF020000029">
    <property type="protein sequence ID" value="KAJ4432102.1"/>
    <property type="molecule type" value="Genomic_DNA"/>
</dbReference>
<protein>
    <recommendedName>
        <fullName evidence="7">Thymidylate kinase-like domain-containing protein</fullName>
    </recommendedName>
</protein>
<gene>
    <name evidence="8" type="ORF">ANN_20716</name>
</gene>
<keyword evidence="9" id="KW-1185">Reference proteome</keyword>
<dbReference type="InterPro" id="IPR027417">
    <property type="entry name" value="P-loop_NTPase"/>
</dbReference>
<dbReference type="PANTHER" id="PTHR10344:SF4">
    <property type="entry name" value="UMP-CMP KINASE 2, MITOCHONDRIAL"/>
    <property type="match status" value="1"/>
</dbReference>
<dbReference type="Pfam" id="PF02223">
    <property type="entry name" value="Thymidylate_kin"/>
    <property type="match status" value="1"/>
</dbReference>
<evidence type="ECO:0000256" key="6">
    <source>
        <dbReference type="ARBA" id="ARBA00022840"/>
    </source>
</evidence>
<evidence type="ECO:0000256" key="2">
    <source>
        <dbReference type="ARBA" id="ARBA00009776"/>
    </source>
</evidence>
<keyword evidence="5" id="KW-0688">Ribosomal frameshifting</keyword>
<comment type="caution">
    <text evidence="8">The sequence shown here is derived from an EMBL/GenBank/DDBJ whole genome shotgun (WGS) entry which is preliminary data.</text>
</comment>
<sequence length="627" mass="71323">MMLLAIIHKHAWNEIRFESIYFLLAFNKYSCGNGGGDDYDDDDDDDDDDEDEGKILVISIVFGLDIRNSGQFGRVSVNVEIDEAKASKENISVVSELLDATVMNLFRLGLAMDVKCHGLFCELGGADIRANVETPFLNFLRYGFLNHTSPFIVVLDVETPFLNFLRYGLLNHTTPLSLFPEEELLEAAEQKPSLRLTFLLRLTENTEVSWETVLWQHRLYIQVPSYLLPEGSKEGTELTRTEIFEGETKSSVSAITEGFVSLLEYAEEVLKCTHIIVCFKKDRNDREPIPDYRYVMTETYRGFSSVYHSLDAILAYLKNGERMDFASALDRHHTSILLVLNLLWHDIVLQFAQMPEVQKLLAIFSDNYPERSGLDSDVLHSHPFIVFEGLDGAGKTTNVKKLTEFLQGQTVSTPPNCMLPLRDHFNQQPAALKRAYYGLGNYIAGRHVETLLNSHAVIMDRFWHSTAAYAIAEEVKTVCLQLPQEGDPLYRWPSDLVKPDLVLFLELDESARSSRHRCRNTTNTEEEQQLLWDNLYRERLFSTDNMGGVTVGGRRIKCIRFADDMTLAEEEMLLELSDSCEQYGMKINANKMKTIVIGRKVKKAAVHENNIVISEVGSPHLPLVPQQ</sequence>
<dbReference type="Proteomes" id="UP001148838">
    <property type="component" value="Unassembled WGS sequence"/>
</dbReference>
<comment type="similarity">
    <text evidence="2">Belongs to the thymidylate kinase family.</text>
</comment>
<name>A0ABQ8SDC7_PERAM</name>
<dbReference type="Pfam" id="PF02100">
    <property type="entry name" value="ODC_AZ"/>
    <property type="match status" value="1"/>
</dbReference>
<dbReference type="Gene3D" id="3.40.50.300">
    <property type="entry name" value="P-loop containing nucleotide triphosphate hydrolases"/>
    <property type="match status" value="1"/>
</dbReference>
<organism evidence="8 9">
    <name type="scientific">Periplaneta americana</name>
    <name type="common">American cockroach</name>
    <name type="synonym">Blatta americana</name>
    <dbReference type="NCBI Taxonomy" id="6978"/>
    <lineage>
        <taxon>Eukaryota</taxon>
        <taxon>Metazoa</taxon>
        <taxon>Ecdysozoa</taxon>
        <taxon>Arthropoda</taxon>
        <taxon>Hexapoda</taxon>
        <taxon>Insecta</taxon>
        <taxon>Pterygota</taxon>
        <taxon>Neoptera</taxon>
        <taxon>Polyneoptera</taxon>
        <taxon>Dictyoptera</taxon>
        <taxon>Blattodea</taxon>
        <taxon>Blattoidea</taxon>
        <taxon>Blattidae</taxon>
        <taxon>Blattinae</taxon>
        <taxon>Periplaneta</taxon>
    </lineage>
</organism>
<dbReference type="Gene3D" id="3.40.630.60">
    <property type="match status" value="2"/>
</dbReference>
<evidence type="ECO:0000313" key="8">
    <source>
        <dbReference type="EMBL" id="KAJ4432102.1"/>
    </source>
</evidence>
<dbReference type="SUPFAM" id="SSF52540">
    <property type="entry name" value="P-loop containing nucleoside triphosphate hydrolases"/>
    <property type="match status" value="1"/>
</dbReference>
<reference evidence="8 9" key="1">
    <citation type="journal article" date="2022" name="Allergy">
        <title>Genome assembly and annotation of Periplaneta americana reveal a comprehensive cockroach allergen profile.</title>
        <authorList>
            <person name="Wang L."/>
            <person name="Xiong Q."/>
            <person name="Saelim N."/>
            <person name="Wang L."/>
            <person name="Nong W."/>
            <person name="Wan A.T."/>
            <person name="Shi M."/>
            <person name="Liu X."/>
            <person name="Cao Q."/>
            <person name="Hui J.H.L."/>
            <person name="Sookrung N."/>
            <person name="Leung T.F."/>
            <person name="Tungtrongchitr A."/>
            <person name="Tsui S.K.W."/>
        </authorList>
    </citation>
    <scope>NUCLEOTIDE SEQUENCE [LARGE SCALE GENOMIC DNA]</scope>
    <source>
        <strain evidence="8">PWHHKU_190912</strain>
    </source>
</reference>
<keyword evidence="6" id="KW-0067">ATP-binding</keyword>
<evidence type="ECO:0000256" key="3">
    <source>
        <dbReference type="ARBA" id="ARBA00011836"/>
    </source>
</evidence>
<evidence type="ECO:0000256" key="1">
    <source>
        <dbReference type="ARBA" id="ARBA00008796"/>
    </source>
</evidence>
<feature type="domain" description="Thymidylate kinase-like" evidence="7">
    <location>
        <begin position="387"/>
        <end position="533"/>
    </location>
</feature>
<proteinExistence type="inferred from homology"/>
<dbReference type="SUPFAM" id="SSF55729">
    <property type="entry name" value="Acyl-CoA N-acyltransferases (Nat)"/>
    <property type="match status" value="1"/>
</dbReference>
<dbReference type="PANTHER" id="PTHR10344">
    <property type="entry name" value="THYMIDYLATE KINASE"/>
    <property type="match status" value="1"/>
</dbReference>
<dbReference type="InterPro" id="IPR016181">
    <property type="entry name" value="Acyl_CoA_acyltransferase"/>
</dbReference>
<accession>A0ABQ8SDC7</accession>
<dbReference type="InterPro" id="IPR002993">
    <property type="entry name" value="ODC_AZ"/>
</dbReference>
<dbReference type="InterPro" id="IPR039430">
    <property type="entry name" value="Thymidylate_kin-like_dom"/>
</dbReference>
<keyword evidence="4" id="KW-0547">Nucleotide-binding</keyword>
<evidence type="ECO:0000313" key="9">
    <source>
        <dbReference type="Proteomes" id="UP001148838"/>
    </source>
</evidence>
<comment type="similarity">
    <text evidence="1">Belongs to the ODC antizyme family.</text>
</comment>
<comment type="subunit">
    <text evidence="3">Interacts with ODC1 and thereby sterically blocks ODC homodimerization.</text>
</comment>